<gene>
    <name evidence="1" type="ORF">ROH8110_00045</name>
</gene>
<dbReference type="RefSeq" id="WP_085815794.1">
    <property type="nucleotide sequence ID" value="NZ_FWFU01000001.1"/>
</dbReference>
<name>A0A1X6Y5F0_9RHOB</name>
<dbReference type="AlphaFoldDB" id="A0A1X6Y5F0"/>
<accession>A0A1X6Y5F0</accession>
<organism evidence="1 2">
    <name type="scientific">Roseovarius halotolerans</name>
    <dbReference type="NCBI Taxonomy" id="505353"/>
    <lineage>
        <taxon>Bacteria</taxon>
        <taxon>Pseudomonadati</taxon>
        <taxon>Pseudomonadota</taxon>
        <taxon>Alphaproteobacteria</taxon>
        <taxon>Rhodobacterales</taxon>
        <taxon>Roseobacteraceae</taxon>
        <taxon>Roseovarius</taxon>
    </lineage>
</organism>
<keyword evidence="2" id="KW-1185">Reference proteome</keyword>
<dbReference type="OrthoDB" id="9950419at2"/>
<evidence type="ECO:0000313" key="1">
    <source>
        <dbReference type="EMBL" id="SLN10971.1"/>
    </source>
</evidence>
<proteinExistence type="predicted"/>
<reference evidence="1 2" key="1">
    <citation type="submission" date="2017-03" db="EMBL/GenBank/DDBJ databases">
        <authorList>
            <person name="Afonso C.L."/>
            <person name="Miller P.J."/>
            <person name="Scott M.A."/>
            <person name="Spackman E."/>
            <person name="Goraichik I."/>
            <person name="Dimitrov K.M."/>
            <person name="Suarez D.L."/>
            <person name="Swayne D.E."/>
        </authorList>
    </citation>
    <scope>NUCLEOTIDE SEQUENCE [LARGE SCALE GENOMIC DNA]</scope>
    <source>
        <strain evidence="1 2">CECT 8110</strain>
    </source>
</reference>
<dbReference type="Proteomes" id="UP000193207">
    <property type="component" value="Unassembled WGS sequence"/>
</dbReference>
<sequence>MKQASYEDAFGAGVCPILEDSDLDAMTDEQMQEELSNWQRQAGGPLEYVVEDNIRLVERHIELRAASDDDLFKGISDAEAAIEHWTPKLDGEDGWLARRIIRSCETDLKDFRREMDRRAKIVS</sequence>
<protein>
    <submittedName>
        <fullName evidence="1">Uncharacterized protein</fullName>
    </submittedName>
</protein>
<evidence type="ECO:0000313" key="2">
    <source>
        <dbReference type="Proteomes" id="UP000193207"/>
    </source>
</evidence>
<dbReference type="EMBL" id="FWFU01000001">
    <property type="protein sequence ID" value="SLN10971.1"/>
    <property type="molecule type" value="Genomic_DNA"/>
</dbReference>